<dbReference type="PANTHER" id="PTHR38445:SF6">
    <property type="entry name" value="GNTR-FAMILY TRANSCRIPTIONAL REGULATOR"/>
    <property type="match status" value="1"/>
</dbReference>
<accession>A0A0U5BHA4</accession>
<dbReference type="GO" id="GO:0003677">
    <property type="term" value="F:DNA binding"/>
    <property type="evidence" value="ECO:0007669"/>
    <property type="project" value="UniProtKB-KW"/>
</dbReference>
<reference evidence="4 5" key="1">
    <citation type="submission" date="2015-12" db="EMBL/GenBank/DDBJ databases">
        <title>Genome sequence of Aneurinibacillus soli.</title>
        <authorList>
            <person name="Lee J.S."/>
            <person name="Lee K.C."/>
            <person name="Kim K.K."/>
            <person name="Lee B.W."/>
        </authorList>
    </citation>
    <scope>NUCLEOTIDE SEQUENCE [LARGE SCALE GENOMIC DNA]</scope>
    <source>
        <strain evidence="4 5">CB4</strain>
    </source>
</reference>
<evidence type="ECO:0000256" key="1">
    <source>
        <dbReference type="ARBA" id="ARBA00023015"/>
    </source>
</evidence>
<gene>
    <name evidence="4" type="primary">ytrA</name>
    <name evidence="4" type="ORF">CB4_03892</name>
</gene>
<dbReference type="EMBL" id="AP017312">
    <property type="protein sequence ID" value="BAU29655.1"/>
    <property type="molecule type" value="Genomic_DNA"/>
</dbReference>
<dbReference type="OrthoDB" id="362473at2"/>
<evidence type="ECO:0000313" key="5">
    <source>
        <dbReference type="Proteomes" id="UP000217696"/>
    </source>
</evidence>
<dbReference type="KEGG" id="asoc:CB4_03892"/>
<dbReference type="Pfam" id="PF00392">
    <property type="entry name" value="GntR"/>
    <property type="match status" value="1"/>
</dbReference>
<keyword evidence="5" id="KW-1185">Reference proteome</keyword>
<dbReference type="InterPro" id="IPR000524">
    <property type="entry name" value="Tscrpt_reg_HTH_GntR"/>
</dbReference>
<sequence length="127" mass="15176">MDTFSTEKPIYLQISDHITWQIVRNERKPGDKLPSIRDMALEFKVNPNTVSRTYQELERMEIVETRRGQGTFVTENLESIVQWKEKLKQEHTRKFIHDMKQMGFTKEETMRCIDQLFDSNEGGQRHD</sequence>
<protein>
    <submittedName>
        <fullName evidence="4">HTH-type transcriptional repressor YtrA</fullName>
    </submittedName>
</protein>
<dbReference type="Gene3D" id="1.10.10.10">
    <property type="entry name" value="Winged helix-like DNA-binding domain superfamily/Winged helix DNA-binding domain"/>
    <property type="match status" value="1"/>
</dbReference>
<dbReference type="InterPro" id="IPR036390">
    <property type="entry name" value="WH_DNA-bd_sf"/>
</dbReference>
<name>A0A0U5BHA4_9BACL</name>
<dbReference type="GO" id="GO:0003700">
    <property type="term" value="F:DNA-binding transcription factor activity"/>
    <property type="evidence" value="ECO:0007669"/>
    <property type="project" value="InterPro"/>
</dbReference>
<dbReference type="PANTHER" id="PTHR38445">
    <property type="entry name" value="HTH-TYPE TRANSCRIPTIONAL REPRESSOR YTRA"/>
    <property type="match status" value="1"/>
</dbReference>
<dbReference type="Proteomes" id="UP000217696">
    <property type="component" value="Chromosome"/>
</dbReference>
<proteinExistence type="predicted"/>
<dbReference type="RefSeq" id="WP_096467313.1">
    <property type="nucleotide sequence ID" value="NZ_AP017312.1"/>
</dbReference>
<dbReference type="AlphaFoldDB" id="A0A0U5BHA4"/>
<dbReference type="SMART" id="SM00345">
    <property type="entry name" value="HTH_GNTR"/>
    <property type="match status" value="1"/>
</dbReference>
<evidence type="ECO:0000313" key="4">
    <source>
        <dbReference type="EMBL" id="BAU29655.1"/>
    </source>
</evidence>
<evidence type="ECO:0000256" key="3">
    <source>
        <dbReference type="ARBA" id="ARBA00023163"/>
    </source>
</evidence>
<dbReference type="PROSITE" id="PS50949">
    <property type="entry name" value="HTH_GNTR"/>
    <property type="match status" value="1"/>
</dbReference>
<dbReference type="InterPro" id="IPR036388">
    <property type="entry name" value="WH-like_DNA-bd_sf"/>
</dbReference>
<keyword evidence="1" id="KW-0805">Transcription regulation</keyword>
<keyword evidence="2" id="KW-0238">DNA-binding</keyword>
<evidence type="ECO:0000256" key="2">
    <source>
        <dbReference type="ARBA" id="ARBA00023125"/>
    </source>
</evidence>
<dbReference type="SUPFAM" id="SSF46785">
    <property type="entry name" value="Winged helix' DNA-binding domain"/>
    <property type="match status" value="1"/>
</dbReference>
<keyword evidence="3" id="KW-0804">Transcription</keyword>
<dbReference type="CDD" id="cd07377">
    <property type="entry name" value="WHTH_GntR"/>
    <property type="match status" value="1"/>
</dbReference>
<organism evidence="4 5">
    <name type="scientific">Aneurinibacillus soli</name>
    <dbReference type="NCBI Taxonomy" id="1500254"/>
    <lineage>
        <taxon>Bacteria</taxon>
        <taxon>Bacillati</taxon>
        <taxon>Bacillota</taxon>
        <taxon>Bacilli</taxon>
        <taxon>Bacillales</taxon>
        <taxon>Paenibacillaceae</taxon>
        <taxon>Aneurinibacillus group</taxon>
        <taxon>Aneurinibacillus</taxon>
    </lineage>
</organism>